<protein>
    <submittedName>
        <fullName evidence="2">TniQ family protein</fullName>
    </submittedName>
</protein>
<dbReference type="Proteomes" id="UP001139293">
    <property type="component" value="Unassembled WGS sequence"/>
</dbReference>
<dbReference type="EMBL" id="JAKILB010000003">
    <property type="protein sequence ID" value="MCL1138156.1"/>
    <property type="molecule type" value="Genomic_DNA"/>
</dbReference>
<dbReference type="Pfam" id="PF06527">
    <property type="entry name" value="TniQ"/>
    <property type="match status" value="1"/>
</dbReference>
<dbReference type="RefSeq" id="WP_248949247.1">
    <property type="nucleotide sequence ID" value="NZ_JAKILB010000003.1"/>
</dbReference>
<feature type="domain" description="TniQ" evidence="1">
    <location>
        <begin position="6"/>
        <end position="133"/>
    </location>
</feature>
<evidence type="ECO:0000259" key="1">
    <source>
        <dbReference type="Pfam" id="PF06527"/>
    </source>
</evidence>
<reference evidence="2" key="1">
    <citation type="submission" date="2022-01" db="EMBL/GenBank/DDBJ databases">
        <title>Whole genome-based taxonomy of the Shewanellaceae.</title>
        <authorList>
            <person name="Martin-Rodriguez A.J."/>
        </authorList>
    </citation>
    <scope>NUCLEOTIDE SEQUENCE</scope>
    <source>
        <strain evidence="2">KCTC 23973</strain>
    </source>
</reference>
<evidence type="ECO:0000313" key="2">
    <source>
        <dbReference type="EMBL" id="MCL1138156.1"/>
    </source>
</evidence>
<dbReference type="InterPro" id="IPR009492">
    <property type="entry name" value="TniQ"/>
</dbReference>
<name>A0A9X1ZLZ8_9GAMM</name>
<comment type="caution">
    <text evidence="2">The sequence shown here is derived from an EMBL/GenBank/DDBJ whole genome shotgun (WGS) entry which is preliminary data.</text>
</comment>
<evidence type="ECO:0000313" key="3">
    <source>
        <dbReference type="Proteomes" id="UP001139293"/>
    </source>
</evidence>
<gene>
    <name evidence="2" type="ORF">L2740_06290</name>
</gene>
<keyword evidence="3" id="KW-1185">Reference proteome</keyword>
<sequence length="576" mass="65256">MSSYFPVRPRPQNGESIKGYLLRLAKMNGHFNLGAIFHVIDVVFSEKHLIVSSPRFKELVNKLAPMLQLSEQVLFDAFAHSQHYDRHSKRSVFDITSSTPKVCAACLSETNGYLRSRWQHMHITHCAQHETALLDHCPDCSSRLEWSADLLDGCKSCGTRWKQVSALALSAVPSYQTAIDWLADTQVVSYLNALYLAAIRVFLPFELMKINRKECPFATEEAHEVFEAAYKLIISEDASQYHERIVDEISGALVCLDASALKKIVEPIPKLSLMSEPEGLGAWSGELRHGQHDVSTTMVSASQAGELLGISSGELNELSTGNMVKHTNLERSSIYQLRHIDTFIGSLVERANLLVGEVGSTYYRLSDLSKISHSYLFNFVECLQLIIDVELPLYCAIQANSLDAIYVDKRELIEALKDNEQSQFSRLLSMSELTKYFNVQPIKIQIMADIFEWQKVAVSRKSVKFEPSSIQQFVDEYILLDKWCAEELYPKSSLYSYLLNHGIEPIDNPKEDKSKLHIFKRSPLLLDVIKQFELDWFKSKAPSQLKQILQITQPPVLSDSSRLAFELRCSPGKVLP</sequence>
<proteinExistence type="predicted"/>
<accession>A0A9X1ZLZ8</accession>
<organism evidence="2 3">
    <name type="scientific">Shewanella pneumatophori</name>
    <dbReference type="NCBI Taxonomy" id="314092"/>
    <lineage>
        <taxon>Bacteria</taxon>
        <taxon>Pseudomonadati</taxon>
        <taxon>Pseudomonadota</taxon>
        <taxon>Gammaproteobacteria</taxon>
        <taxon>Alteromonadales</taxon>
        <taxon>Shewanellaceae</taxon>
        <taxon>Shewanella</taxon>
    </lineage>
</organism>
<dbReference type="AlphaFoldDB" id="A0A9X1ZLZ8"/>